<gene>
    <name evidence="2" type="ORF">DSM00_2031</name>
</gene>
<name>A0A4Q0P5Q6_9FLAO</name>
<keyword evidence="1" id="KW-1133">Transmembrane helix</keyword>
<comment type="caution">
    <text evidence="2">The sequence shown here is derived from an EMBL/GenBank/DDBJ whole genome shotgun (WGS) entry which is preliminary data.</text>
</comment>
<keyword evidence="1" id="KW-0812">Transmembrane</keyword>
<keyword evidence="1" id="KW-0472">Membrane</keyword>
<dbReference type="RefSeq" id="WP_128757874.1">
    <property type="nucleotide sequence ID" value="NZ_QOVM01000004.1"/>
</dbReference>
<evidence type="ECO:0000256" key="1">
    <source>
        <dbReference type="SAM" id="Phobius"/>
    </source>
</evidence>
<dbReference type="AlphaFoldDB" id="A0A4Q0P5Q6"/>
<accession>A0A4Q0P5Q6</accession>
<sequence>MFKEESFLRSKAIAIASLFMALVYVAAPLQKEILTLVHDLEHKFDHVTSSDHNHDFLNAEQLLAEAGHDHRTLEYIKQVLEPFGDDFQQEKKEQEPVKIDKHLPGAHFKTDLATFQLRKESVVQFIAATHQQLTLHTPSPPPKL</sequence>
<dbReference type="OrthoDB" id="1437454at2"/>
<keyword evidence="3" id="KW-1185">Reference proteome</keyword>
<evidence type="ECO:0000313" key="3">
    <source>
        <dbReference type="Proteomes" id="UP000289238"/>
    </source>
</evidence>
<dbReference type="EMBL" id="QOVM01000004">
    <property type="protein sequence ID" value="RXG21967.1"/>
    <property type="molecule type" value="Genomic_DNA"/>
</dbReference>
<organism evidence="2 3">
    <name type="scientific">Leeuwenhoekiella aequorea</name>
    <dbReference type="NCBI Taxonomy" id="283736"/>
    <lineage>
        <taxon>Bacteria</taxon>
        <taxon>Pseudomonadati</taxon>
        <taxon>Bacteroidota</taxon>
        <taxon>Flavobacteriia</taxon>
        <taxon>Flavobacteriales</taxon>
        <taxon>Flavobacteriaceae</taxon>
        <taxon>Leeuwenhoekiella</taxon>
    </lineage>
</organism>
<feature type="transmembrane region" description="Helical" evidence="1">
    <location>
        <begin position="12"/>
        <end position="29"/>
    </location>
</feature>
<protein>
    <submittedName>
        <fullName evidence="2">Uncharacterized protein</fullName>
    </submittedName>
</protein>
<reference evidence="2 3" key="1">
    <citation type="submission" date="2018-07" db="EMBL/GenBank/DDBJ databases">
        <title>Leeuwenhoekiella genomics.</title>
        <authorList>
            <person name="Tahon G."/>
            <person name="Willems A."/>
        </authorList>
    </citation>
    <scope>NUCLEOTIDE SEQUENCE [LARGE SCALE GENOMIC DNA]</scope>
    <source>
        <strain evidence="2 3">LMG 22550</strain>
    </source>
</reference>
<evidence type="ECO:0000313" key="2">
    <source>
        <dbReference type="EMBL" id="RXG21967.1"/>
    </source>
</evidence>
<dbReference type="Proteomes" id="UP000289238">
    <property type="component" value="Unassembled WGS sequence"/>
</dbReference>
<proteinExistence type="predicted"/>